<gene>
    <name evidence="2" type="ORF">FisN_1Lh602</name>
</gene>
<accession>A0A1Z5K102</accession>
<evidence type="ECO:0000256" key="1">
    <source>
        <dbReference type="SAM" id="MobiDB-lite"/>
    </source>
</evidence>
<feature type="region of interest" description="Disordered" evidence="1">
    <location>
        <begin position="130"/>
        <end position="158"/>
    </location>
</feature>
<protein>
    <submittedName>
        <fullName evidence="2">Uncharacterized protein</fullName>
    </submittedName>
</protein>
<dbReference type="OrthoDB" id="44545at2759"/>
<name>A0A1Z5K102_FISSO</name>
<keyword evidence="3" id="KW-1185">Reference proteome</keyword>
<proteinExistence type="predicted"/>
<evidence type="ECO:0000313" key="2">
    <source>
        <dbReference type="EMBL" id="GAX19927.1"/>
    </source>
</evidence>
<feature type="compositionally biased region" description="Low complexity" evidence="1">
    <location>
        <begin position="187"/>
        <end position="205"/>
    </location>
</feature>
<dbReference type="InParanoid" id="A0A1Z5K102"/>
<dbReference type="EMBL" id="BDSP01000141">
    <property type="protein sequence ID" value="GAX19927.1"/>
    <property type="molecule type" value="Genomic_DNA"/>
</dbReference>
<comment type="caution">
    <text evidence="2">The sequence shown here is derived from an EMBL/GenBank/DDBJ whole genome shotgun (WGS) entry which is preliminary data.</text>
</comment>
<feature type="region of interest" description="Disordered" evidence="1">
    <location>
        <begin position="179"/>
        <end position="205"/>
    </location>
</feature>
<dbReference type="Proteomes" id="UP000198406">
    <property type="component" value="Unassembled WGS sequence"/>
</dbReference>
<organism evidence="2 3">
    <name type="scientific">Fistulifera solaris</name>
    <name type="common">Oleaginous diatom</name>
    <dbReference type="NCBI Taxonomy" id="1519565"/>
    <lineage>
        <taxon>Eukaryota</taxon>
        <taxon>Sar</taxon>
        <taxon>Stramenopiles</taxon>
        <taxon>Ochrophyta</taxon>
        <taxon>Bacillariophyta</taxon>
        <taxon>Bacillariophyceae</taxon>
        <taxon>Bacillariophycidae</taxon>
        <taxon>Naviculales</taxon>
        <taxon>Naviculaceae</taxon>
        <taxon>Fistulifera</taxon>
    </lineage>
</organism>
<sequence length="205" mass="21438">MGCCMSSTEYVVDPVTGEEKVKKKLGGAYPGQRRPQHAPYAPPDAAFGADNKATVHFKAYGGGNALTLVQQDGTAAPESGKPQAQFIQVTLPSGVEAGQTIHVQAPDGRLNAIVIPPGFGPGSTFTVEFAPEDVPPPPKPEIPDSGDGFAAGFHNPNWRPDATATAVPANEPEVVVHATEQDADGSYPTTTYQPLYTPTPAYPSK</sequence>
<evidence type="ECO:0000313" key="3">
    <source>
        <dbReference type="Proteomes" id="UP000198406"/>
    </source>
</evidence>
<reference evidence="2 3" key="1">
    <citation type="journal article" date="2015" name="Plant Cell">
        <title>Oil accumulation by the oleaginous diatom Fistulifera solaris as revealed by the genome and transcriptome.</title>
        <authorList>
            <person name="Tanaka T."/>
            <person name="Maeda Y."/>
            <person name="Veluchamy A."/>
            <person name="Tanaka M."/>
            <person name="Abida H."/>
            <person name="Marechal E."/>
            <person name="Bowler C."/>
            <person name="Muto M."/>
            <person name="Sunaga Y."/>
            <person name="Tanaka M."/>
            <person name="Yoshino T."/>
            <person name="Taniguchi T."/>
            <person name="Fukuda Y."/>
            <person name="Nemoto M."/>
            <person name="Matsumoto M."/>
            <person name="Wong P.S."/>
            <person name="Aburatani S."/>
            <person name="Fujibuchi W."/>
        </authorList>
    </citation>
    <scope>NUCLEOTIDE SEQUENCE [LARGE SCALE GENOMIC DNA]</scope>
    <source>
        <strain evidence="2 3">JPCC DA0580</strain>
    </source>
</reference>
<dbReference type="AlphaFoldDB" id="A0A1Z5K102"/>